<proteinExistence type="predicted"/>
<organism evidence="2 3">
    <name type="scientific">Gordonia soli NBRC 108243</name>
    <dbReference type="NCBI Taxonomy" id="1223545"/>
    <lineage>
        <taxon>Bacteria</taxon>
        <taxon>Bacillati</taxon>
        <taxon>Actinomycetota</taxon>
        <taxon>Actinomycetes</taxon>
        <taxon>Mycobacteriales</taxon>
        <taxon>Gordoniaceae</taxon>
        <taxon>Gordonia</taxon>
    </lineage>
</organism>
<dbReference type="RefSeq" id="WP_007625647.1">
    <property type="nucleotide sequence ID" value="NZ_BANX01000047.1"/>
</dbReference>
<protein>
    <submittedName>
        <fullName evidence="2">Uncharacterized protein</fullName>
    </submittedName>
</protein>
<gene>
    <name evidence="2" type="ORF">GS4_47_00180</name>
</gene>
<keyword evidence="3" id="KW-1185">Reference proteome</keyword>
<sequence>MPDYTPVEIVLDYRDDKVTIDGTELPVALSSIGAKAVTEGGRATVTLTFEVDQVRSVAALPQKDDAAPTAPPTPEQGFEDRLDALRNHARR</sequence>
<feature type="region of interest" description="Disordered" evidence="1">
    <location>
        <begin position="60"/>
        <end position="91"/>
    </location>
</feature>
<name>M0QR08_9ACTN</name>
<feature type="compositionally biased region" description="Basic and acidic residues" evidence="1">
    <location>
        <begin position="78"/>
        <end position="91"/>
    </location>
</feature>
<dbReference type="EMBL" id="BANX01000047">
    <property type="protein sequence ID" value="GAC71028.1"/>
    <property type="molecule type" value="Genomic_DNA"/>
</dbReference>
<evidence type="ECO:0000313" key="2">
    <source>
        <dbReference type="EMBL" id="GAC71028.1"/>
    </source>
</evidence>
<evidence type="ECO:0000256" key="1">
    <source>
        <dbReference type="SAM" id="MobiDB-lite"/>
    </source>
</evidence>
<comment type="caution">
    <text evidence="2">The sequence shown here is derived from an EMBL/GenBank/DDBJ whole genome shotgun (WGS) entry which is preliminary data.</text>
</comment>
<dbReference type="Proteomes" id="UP000011666">
    <property type="component" value="Unassembled WGS sequence"/>
</dbReference>
<evidence type="ECO:0000313" key="3">
    <source>
        <dbReference type="Proteomes" id="UP000011666"/>
    </source>
</evidence>
<reference evidence="2 3" key="1">
    <citation type="submission" date="2013-01" db="EMBL/GenBank/DDBJ databases">
        <title>Whole genome shotgun sequence of Gordonia soli NBRC 108243.</title>
        <authorList>
            <person name="Isaki-Nakamura S."/>
            <person name="Hosoyama A."/>
            <person name="Tsuchikane K."/>
            <person name="Ando Y."/>
            <person name="Baba S."/>
            <person name="Ohji S."/>
            <person name="Hamada M."/>
            <person name="Tamura T."/>
            <person name="Yamazoe A."/>
            <person name="Yamazaki S."/>
            <person name="Fujita N."/>
        </authorList>
    </citation>
    <scope>NUCLEOTIDE SEQUENCE [LARGE SCALE GENOMIC DNA]</scope>
    <source>
        <strain evidence="2 3">NBRC 108243</strain>
    </source>
</reference>
<dbReference type="AlphaFoldDB" id="M0QR08"/>
<dbReference type="STRING" id="1223545.GS4_47_00180"/>
<accession>M0QR08</accession>